<dbReference type="SUPFAM" id="SSF81383">
    <property type="entry name" value="F-box domain"/>
    <property type="match status" value="1"/>
</dbReference>
<keyword evidence="3" id="KW-1185">Reference proteome</keyword>
<evidence type="ECO:0000313" key="3">
    <source>
        <dbReference type="Proteomes" id="UP000077266"/>
    </source>
</evidence>
<dbReference type="Gene3D" id="1.20.1280.50">
    <property type="match status" value="1"/>
</dbReference>
<dbReference type="EMBL" id="KV426341">
    <property type="protein sequence ID" value="KZV82184.1"/>
    <property type="molecule type" value="Genomic_DNA"/>
</dbReference>
<sequence>MTKKRNTKRQSGAKAAVRKAIAQNAEGCVLLPPTLLGAVLDRTSQPDVLAVAGVCRAWRTVAREHALYYAYAEVDGDTCYSSKQFEECALDFTDTLVGAAQENMRLVVRLSCPLTPYGRSGRASGPRGGILNAEVAHCIDALAFVKKAMSRIINLYVSVPRLCTDTALDALSVEAPLLKSMYLGFPTVDHVDEHDPPIPFAAGIFASTSPPLKTVHLVGVDVARHCSAFRHTENLCLEGYPASVLPLIAGAFPAVRKLALEYLDMSGAARDLTVETLGCNIDELTLSSTTPHSGLPQHILRLLESDSIPRIVLKLQRASYIDPSLERIFHKFRGPVAVTLHAQYDEGTDPAVLHRRPSNRSHETVLEVHYESVGIQRRISVPTAHEFTLFNAVATIAHRATEVNIADILLFDFFTKIKELPVVDLLSIDLDCSLRAPWLSTRDLLDALARDGRTVYCPKVRQIFLRCLYWKYNIWVGHQDIASVCKRFPKEIVHSNPRIVPPVTLVGIGLEDWMEDDFDG</sequence>
<dbReference type="InParanoid" id="A0A165CBT2"/>
<protein>
    <recommendedName>
        <fullName evidence="1">F-box domain-containing protein</fullName>
    </recommendedName>
</protein>
<dbReference type="Proteomes" id="UP000077266">
    <property type="component" value="Unassembled WGS sequence"/>
</dbReference>
<name>A0A165CBT2_EXIGL</name>
<feature type="domain" description="F-box" evidence="1">
    <location>
        <begin position="25"/>
        <end position="71"/>
    </location>
</feature>
<gene>
    <name evidence="2" type="ORF">EXIGLDRAFT_843979</name>
</gene>
<evidence type="ECO:0000259" key="1">
    <source>
        <dbReference type="PROSITE" id="PS50181"/>
    </source>
</evidence>
<reference evidence="2 3" key="1">
    <citation type="journal article" date="2016" name="Mol. Biol. Evol.">
        <title>Comparative Genomics of Early-Diverging Mushroom-Forming Fungi Provides Insights into the Origins of Lignocellulose Decay Capabilities.</title>
        <authorList>
            <person name="Nagy L.G."/>
            <person name="Riley R."/>
            <person name="Tritt A."/>
            <person name="Adam C."/>
            <person name="Daum C."/>
            <person name="Floudas D."/>
            <person name="Sun H."/>
            <person name="Yadav J.S."/>
            <person name="Pangilinan J."/>
            <person name="Larsson K.H."/>
            <person name="Matsuura K."/>
            <person name="Barry K."/>
            <person name="Labutti K."/>
            <person name="Kuo R."/>
            <person name="Ohm R.A."/>
            <person name="Bhattacharya S.S."/>
            <person name="Shirouzu T."/>
            <person name="Yoshinaga Y."/>
            <person name="Martin F.M."/>
            <person name="Grigoriev I.V."/>
            <person name="Hibbett D.S."/>
        </authorList>
    </citation>
    <scope>NUCLEOTIDE SEQUENCE [LARGE SCALE GENOMIC DNA]</scope>
    <source>
        <strain evidence="2 3">HHB12029</strain>
    </source>
</reference>
<dbReference type="InterPro" id="IPR036047">
    <property type="entry name" value="F-box-like_dom_sf"/>
</dbReference>
<proteinExistence type="predicted"/>
<organism evidence="2 3">
    <name type="scientific">Exidia glandulosa HHB12029</name>
    <dbReference type="NCBI Taxonomy" id="1314781"/>
    <lineage>
        <taxon>Eukaryota</taxon>
        <taxon>Fungi</taxon>
        <taxon>Dikarya</taxon>
        <taxon>Basidiomycota</taxon>
        <taxon>Agaricomycotina</taxon>
        <taxon>Agaricomycetes</taxon>
        <taxon>Auriculariales</taxon>
        <taxon>Exidiaceae</taxon>
        <taxon>Exidia</taxon>
    </lineage>
</organism>
<dbReference type="AlphaFoldDB" id="A0A165CBT2"/>
<dbReference type="PROSITE" id="PS50181">
    <property type="entry name" value="FBOX"/>
    <property type="match status" value="1"/>
</dbReference>
<evidence type="ECO:0000313" key="2">
    <source>
        <dbReference type="EMBL" id="KZV82184.1"/>
    </source>
</evidence>
<dbReference type="Pfam" id="PF12937">
    <property type="entry name" value="F-box-like"/>
    <property type="match status" value="1"/>
</dbReference>
<accession>A0A165CBT2</accession>
<dbReference type="InterPro" id="IPR001810">
    <property type="entry name" value="F-box_dom"/>
</dbReference>